<gene>
    <name evidence="1" type="ORF">Krac_2972</name>
</gene>
<accession>D6U045</accession>
<sequence>MLLGLGLVILLQSVVRMVVMEDEEGKSMGKVKHQLKLFVFSIIETVLAIQINIVSSVLSPSN</sequence>
<keyword evidence="2" id="KW-1185">Reference proteome</keyword>
<dbReference type="EMBL" id="ADVG01000004">
    <property type="protein sequence ID" value="EFH82185.1"/>
    <property type="molecule type" value="Genomic_DNA"/>
</dbReference>
<proteinExistence type="predicted"/>
<dbReference type="Proteomes" id="UP000004508">
    <property type="component" value="Unassembled WGS sequence"/>
</dbReference>
<dbReference type="AlphaFoldDB" id="D6U045"/>
<dbReference type="STRING" id="485913.Krac_2972"/>
<name>D6U045_KTERA</name>
<comment type="caution">
    <text evidence="1">The sequence shown here is derived from an EMBL/GenBank/DDBJ whole genome shotgun (WGS) entry which is preliminary data.</text>
</comment>
<reference evidence="1 2" key="1">
    <citation type="journal article" date="2011" name="Stand. Genomic Sci.">
        <title>Non-contiguous finished genome sequence and contextual data of the filamentous soil bacterium Ktedonobacter racemifer type strain (SOSP1-21).</title>
        <authorList>
            <person name="Chang Y.J."/>
            <person name="Land M."/>
            <person name="Hauser L."/>
            <person name="Chertkov O."/>
            <person name="Del Rio T.G."/>
            <person name="Nolan M."/>
            <person name="Copeland A."/>
            <person name="Tice H."/>
            <person name="Cheng J.F."/>
            <person name="Lucas S."/>
            <person name="Han C."/>
            <person name="Goodwin L."/>
            <person name="Pitluck S."/>
            <person name="Ivanova N."/>
            <person name="Ovchinikova G."/>
            <person name="Pati A."/>
            <person name="Chen A."/>
            <person name="Palaniappan K."/>
            <person name="Mavromatis K."/>
            <person name="Liolios K."/>
            <person name="Brettin T."/>
            <person name="Fiebig A."/>
            <person name="Rohde M."/>
            <person name="Abt B."/>
            <person name="Goker M."/>
            <person name="Detter J.C."/>
            <person name="Woyke T."/>
            <person name="Bristow J."/>
            <person name="Eisen J.A."/>
            <person name="Markowitz V."/>
            <person name="Hugenholtz P."/>
            <person name="Kyrpides N.C."/>
            <person name="Klenk H.P."/>
            <person name="Lapidus A."/>
        </authorList>
    </citation>
    <scope>NUCLEOTIDE SEQUENCE [LARGE SCALE GENOMIC DNA]</scope>
    <source>
        <strain evidence="2">DSM 44963</strain>
    </source>
</reference>
<dbReference type="InParanoid" id="D6U045"/>
<evidence type="ECO:0000313" key="2">
    <source>
        <dbReference type="Proteomes" id="UP000004508"/>
    </source>
</evidence>
<protein>
    <submittedName>
        <fullName evidence="1">Ferrichrome transport system permease protein</fullName>
    </submittedName>
</protein>
<organism evidence="1 2">
    <name type="scientific">Ktedonobacter racemifer DSM 44963</name>
    <dbReference type="NCBI Taxonomy" id="485913"/>
    <lineage>
        <taxon>Bacteria</taxon>
        <taxon>Bacillati</taxon>
        <taxon>Chloroflexota</taxon>
        <taxon>Ktedonobacteria</taxon>
        <taxon>Ktedonobacterales</taxon>
        <taxon>Ktedonobacteraceae</taxon>
        <taxon>Ktedonobacter</taxon>
    </lineage>
</organism>
<evidence type="ECO:0000313" key="1">
    <source>
        <dbReference type="EMBL" id="EFH82185.1"/>
    </source>
</evidence>